<dbReference type="InterPro" id="IPR027478">
    <property type="entry name" value="LdcA_N"/>
</dbReference>
<evidence type="ECO:0000256" key="3">
    <source>
        <dbReference type="ARBA" id="ARBA00022670"/>
    </source>
</evidence>
<keyword evidence="5" id="KW-0720">Serine protease</keyword>
<dbReference type="AlphaFoldDB" id="M1MT68"/>
<dbReference type="InterPro" id="IPR027461">
    <property type="entry name" value="Carboxypeptidase_A_C_sf"/>
</dbReference>
<feature type="active site" description="Charge relay system" evidence="6">
    <location>
        <position position="202"/>
    </location>
</feature>
<feature type="domain" description="LD-carboxypeptidase N-terminal" evidence="7">
    <location>
        <begin position="10"/>
        <end position="127"/>
    </location>
</feature>
<keyword evidence="10" id="KW-1185">Reference proteome</keyword>
<feature type="domain" description="LD-carboxypeptidase C-terminal" evidence="8">
    <location>
        <begin position="171"/>
        <end position="285"/>
    </location>
</feature>
<keyword evidence="3" id="KW-0645">Protease</keyword>
<keyword evidence="2 9" id="KW-0121">Carboxypeptidase</keyword>
<evidence type="ECO:0000256" key="1">
    <source>
        <dbReference type="ARBA" id="ARBA00010233"/>
    </source>
</evidence>
<accession>M1MT68</accession>
<dbReference type="OrthoDB" id="9807329at2"/>
<sequence length="289" mass="32731">MKLLSSGDKVGIVACSNGLDEKNRNKILNLENVLGTFGLNLVYSERIYKSYSVFNGNGRERAEAVMKFFLDEEIKAIFDVSGGDVANEVLEYLDFEVIKKNPKPFFGYSDLSVVINALYSKTNMKTYLYQIRNLVESNDERQIEEFKSTFMGEGNELLKFNYEWIQGRSMEGTIVGGNIRCLLKLSGTEYMPDFQDKIILFEGLGGDVPKMATYLTQYKQLGVFKKVKGIILGSFTEMEKEKYSPNIVELLKEKINDTNIPIVKTSEIGHGKESRCIIIGEKVKLFCGN</sequence>
<dbReference type="InterPro" id="IPR040449">
    <property type="entry name" value="Peptidase_S66_N"/>
</dbReference>
<evidence type="ECO:0000313" key="9">
    <source>
        <dbReference type="EMBL" id="AGF57916.1"/>
    </source>
</evidence>
<evidence type="ECO:0000256" key="2">
    <source>
        <dbReference type="ARBA" id="ARBA00022645"/>
    </source>
</evidence>
<dbReference type="HOGENOM" id="CLU_034346_1_1_9"/>
<evidence type="ECO:0000313" key="10">
    <source>
        <dbReference type="Proteomes" id="UP000011728"/>
    </source>
</evidence>
<dbReference type="PANTHER" id="PTHR30237">
    <property type="entry name" value="MURAMOYLTETRAPEPTIDE CARBOXYPEPTIDASE"/>
    <property type="match status" value="1"/>
</dbReference>
<dbReference type="Gene3D" id="3.50.30.60">
    <property type="entry name" value="LD-carboxypeptidase A C-terminal domain-like"/>
    <property type="match status" value="1"/>
</dbReference>
<evidence type="ECO:0000256" key="5">
    <source>
        <dbReference type="ARBA" id="ARBA00022825"/>
    </source>
</evidence>
<dbReference type="PATRIC" id="fig|931276.5.peg.4194"/>
<dbReference type="Gene3D" id="3.40.50.10740">
    <property type="entry name" value="Class I glutamine amidotransferase-like"/>
    <property type="match status" value="1"/>
</dbReference>
<keyword evidence="4" id="KW-0378">Hydrolase</keyword>
<dbReference type="SUPFAM" id="SSF141986">
    <property type="entry name" value="LD-carboxypeptidase A C-terminal domain-like"/>
    <property type="match status" value="1"/>
</dbReference>
<comment type="similarity">
    <text evidence="1">Belongs to the peptidase S66 family.</text>
</comment>
<dbReference type="InterPro" id="IPR029062">
    <property type="entry name" value="Class_I_gatase-like"/>
</dbReference>
<reference evidence="9 10" key="1">
    <citation type="submission" date="2013-02" db="EMBL/GenBank/DDBJ databases">
        <title>Genome sequence of Clostridium saccharoperbutylacetonicum N1-4(HMT).</title>
        <authorList>
            <person name="Poehlein A."/>
            <person name="Daniel R."/>
        </authorList>
    </citation>
    <scope>NUCLEOTIDE SEQUENCE [LARGE SCALE GENOMIC DNA]</scope>
    <source>
        <strain evidence="10">N1-4(HMT)</strain>
    </source>
</reference>
<dbReference type="GO" id="GO:0006508">
    <property type="term" value="P:proteolysis"/>
    <property type="evidence" value="ECO:0007669"/>
    <property type="project" value="UniProtKB-KW"/>
</dbReference>
<organism evidence="9 10">
    <name type="scientific">Clostridium saccharoperbutylacetonicum N1-4(HMT)</name>
    <dbReference type="NCBI Taxonomy" id="931276"/>
    <lineage>
        <taxon>Bacteria</taxon>
        <taxon>Bacillati</taxon>
        <taxon>Bacillota</taxon>
        <taxon>Clostridia</taxon>
        <taxon>Eubacteriales</taxon>
        <taxon>Clostridiaceae</taxon>
        <taxon>Clostridium</taxon>
    </lineage>
</organism>
<feature type="active site" description="Nucleophile" evidence="6">
    <location>
        <position position="109"/>
    </location>
</feature>
<dbReference type="Pfam" id="PF17676">
    <property type="entry name" value="Peptidase_S66C"/>
    <property type="match status" value="1"/>
</dbReference>
<feature type="active site" description="Charge relay system" evidence="6">
    <location>
        <position position="270"/>
    </location>
</feature>
<protein>
    <submittedName>
        <fullName evidence="9">Peptidase U61 LD-carboxypeptidase A</fullName>
    </submittedName>
</protein>
<dbReference type="Pfam" id="PF02016">
    <property type="entry name" value="Peptidase_S66"/>
    <property type="match status" value="1"/>
</dbReference>
<evidence type="ECO:0000256" key="4">
    <source>
        <dbReference type="ARBA" id="ARBA00022801"/>
    </source>
</evidence>
<dbReference type="Proteomes" id="UP000011728">
    <property type="component" value="Chromosome"/>
</dbReference>
<name>M1MT68_9CLOT</name>
<dbReference type="eggNOG" id="COG1619">
    <property type="taxonomic scope" value="Bacteria"/>
</dbReference>
<dbReference type="CDD" id="cd07062">
    <property type="entry name" value="Peptidase_S66_mccF_like"/>
    <property type="match status" value="1"/>
</dbReference>
<dbReference type="InterPro" id="IPR040921">
    <property type="entry name" value="Peptidase_S66C"/>
</dbReference>
<gene>
    <name evidence="9" type="ORF">Cspa_c41630</name>
</gene>
<dbReference type="GO" id="GO:0004180">
    <property type="term" value="F:carboxypeptidase activity"/>
    <property type="evidence" value="ECO:0007669"/>
    <property type="project" value="UniProtKB-KW"/>
</dbReference>
<dbReference type="RefSeq" id="WP_015394227.1">
    <property type="nucleotide sequence ID" value="NC_020291.1"/>
</dbReference>
<dbReference type="EMBL" id="CP004121">
    <property type="protein sequence ID" value="AGF57916.1"/>
    <property type="molecule type" value="Genomic_DNA"/>
</dbReference>
<dbReference type="PANTHER" id="PTHR30237:SF2">
    <property type="entry name" value="MUREIN TETRAPEPTIDE CARBOXYPEPTIDASE"/>
    <property type="match status" value="1"/>
</dbReference>
<dbReference type="STRING" id="36745.CLSAP_39150"/>
<dbReference type="SUPFAM" id="SSF52317">
    <property type="entry name" value="Class I glutamine amidotransferase-like"/>
    <property type="match status" value="1"/>
</dbReference>
<dbReference type="KEGG" id="csr:Cspa_c41630"/>
<dbReference type="GO" id="GO:0008236">
    <property type="term" value="F:serine-type peptidase activity"/>
    <property type="evidence" value="ECO:0007669"/>
    <property type="project" value="UniProtKB-KW"/>
</dbReference>
<dbReference type="PIRSF" id="PIRSF028757">
    <property type="entry name" value="LD-carboxypeptidase"/>
    <property type="match status" value="1"/>
</dbReference>
<dbReference type="InterPro" id="IPR003507">
    <property type="entry name" value="S66_fam"/>
</dbReference>
<evidence type="ECO:0000259" key="8">
    <source>
        <dbReference type="Pfam" id="PF17676"/>
    </source>
</evidence>
<proteinExistence type="inferred from homology"/>
<evidence type="ECO:0000256" key="6">
    <source>
        <dbReference type="PIRSR" id="PIRSR028757-1"/>
    </source>
</evidence>
<evidence type="ECO:0000259" key="7">
    <source>
        <dbReference type="Pfam" id="PF02016"/>
    </source>
</evidence>